<dbReference type="OrthoDB" id="5394858at2"/>
<dbReference type="EMBL" id="ABCS01000092">
    <property type="protein sequence ID" value="EDM75430.1"/>
    <property type="molecule type" value="Genomic_DNA"/>
</dbReference>
<evidence type="ECO:0000313" key="1">
    <source>
        <dbReference type="EMBL" id="EDM75430.1"/>
    </source>
</evidence>
<gene>
    <name evidence="1" type="ORF">PPSIR1_04318</name>
</gene>
<dbReference type="RefSeq" id="WP_006975435.1">
    <property type="nucleotide sequence ID" value="NZ_ABCS01000092.1"/>
</dbReference>
<proteinExistence type="predicted"/>
<dbReference type="eggNOG" id="ENOG5031194">
    <property type="taxonomic scope" value="Bacteria"/>
</dbReference>
<keyword evidence="2" id="KW-1185">Reference proteome</keyword>
<organism evidence="1 2">
    <name type="scientific">Plesiocystis pacifica SIR-1</name>
    <dbReference type="NCBI Taxonomy" id="391625"/>
    <lineage>
        <taxon>Bacteria</taxon>
        <taxon>Pseudomonadati</taxon>
        <taxon>Myxococcota</taxon>
        <taxon>Polyangia</taxon>
        <taxon>Nannocystales</taxon>
        <taxon>Nannocystaceae</taxon>
        <taxon>Plesiocystis</taxon>
    </lineage>
</organism>
<accession>A6GFE5</accession>
<comment type="caution">
    <text evidence="1">The sequence shown here is derived from an EMBL/GenBank/DDBJ whole genome shotgun (WGS) entry which is preliminary data.</text>
</comment>
<reference evidence="1 2" key="1">
    <citation type="submission" date="2007-06" db="EMBL/GenBank/DDBJ databases">
        <authorList>
            <person name="Shimkets L."/>
            <person name="Ferriera S."/>
            <person name="Johnson J."/>
            <person name="Kravitz S."/>
            <person name="Beeson K."/>
            <person name="Sutton G."/>
            <person name="Rogers Y.-H."/>
            <person name="Friedman R."/>
            <person name="Frazier M."/>
            <person name="Venter J.C."/>
        </authorList>
    </citation>
    <scope>NUCLEOTIDE SEQUENCE [LARGE SCALE GENOMIC DNA]</scope>
    <source>
        <strain evidence="1 2">SIR-1</strain>
    </source>
</reference>
<protein>
    <submittedName>
        <fullName evidence="1">Uncharacterized protein</fullName>
    </submittedName>
</protein>
<sequence length="253" mass="26905">MAPRPVDPADSLGLSAFAVSADIGINTLSGGEAFWADTSSGADNVAPSLQVMGRKGLWPGLEIGAGATHLFDSRMWTISGYGKIAIHEGFHHTPIPSIAVRGMFSRLLGSRDLDLTTVSADASISHVFGVGKTFSITPYAGYQALMIFARTGVLDATPGHDEFSDGPQPCENGEDDCTNRGEMVFRQQDVILRHRPFVGVRFIFSVLRVGLEAMFVPGGSTTSDVELLGGGTETVSDQSGLQQQYTVSFGLDF</sequence>
<evidence type="ECO:0000313" key="2">
    <source>
        <dbReference type="Proteomes" id="UP000005801"/>
    </source>
</evidence>
<dbReference type="STRING" id="391625.PPSIR1_04318"/>
<dbReference type="Proteomes" id="UP000005801">
    <property type="component" value="Unassembled WGS sequence"/>
</dbReference>
<name>A6GFE5_9BACT</name>
<dbReference type="AlphaFoldDB" id="A6GFE5"/>